<keyword evidence="1" id="KW-0472">Membrane</keyword>
<protein>
    <submittedName>
        <fullName evidence="2">Membrane protein</fullName>
    </submittedName>
</protein>
<feature type="transmembrane region" description="Helical" evidence="1">
    <location>
        <begin position="28"/>
        <end position="53"/>
    </location>
</feature>
<organism evidence="2 3">
    <name type="scientific">Candidatus Nanohalococcus occultus</name>
    <dbReference type="NCBI Taxonomy" id="2978047"/>
    <lineage>
        <taxon>Archaea</taxon>
        <taxon>Candidatus Nanohalarchaeota</taxon>
        <taxon>Candidatus Nanohalarchaeota incertae sedis</taxon>
        <taxon>Candidatus Nanohalococcus</taxon>
    </lineage>
</organism>
<dbReference type="InterPro" id="IPR007462">
    <property type="entry name" value="COV1-like"/>
</dbReference>
<dbReference type="RefSeq" id="WP_347721944.1">
    <property type="nucleotide sequence ID" value="NZ_CP104395.1"/>
</dbReference>
<evidence type="ECO:0000313" key="3">
    <source>
        <dbReference type="Proteomes" id="UP001218034"/>
    </source>
</evidence>
<proteinExistence type="predicted"/>
<dbReference type="GeneID" id="98290082"/>
<dbReference type="PANTHER" id="PTHR31876:SF26">
    <property type="entry name" value="PROTEIN LIKE COV 2"/>
    <property type="match status" value="1"/>
</dbReference>
<keyword evidence="1" id="KW-1133">Transmembrane helix</keyword>
<dbReference type="Proteomes" id="UP001218034">
    <property type="component" value="Chromosome"/>
</dbReference>
<gene>
    <name evidence="2" type="ORF">SVXNc_0040</name>
</gene>
<dbReference type="Pfam" id="PF04367">
    <property type="entry name" value="DUF502"/>
    <property type="match status" value="1"/>
</dbReference>
<dbReference type="EMBL" id="CP104395">
    <property type="protein sequence ID" value="WEL19072.1"/>
    <property type="molecule type" value="Genomic_DNA"/>
</dbReference>
<evidence type="ECO:0000256" key="1">
    <source>
        <dbReference type="SAM" id="Phobius"/>
    </source>
</evidence>
<reference evidence="2 3" key="1">
    <citation type="submission" date="2022-09" db="EMBL/GenBank/DDBJ databases">
        <title>Xylan utilization by haloarchaea-nanohaloarchaea associations.</title>
        <authorList>
            <person name="Yakimov M."/>
        </authorList>
    </citation>
    <scope>NUCLEOTIDE SEQUENCE [LARGE SCALE GENOMIC DNA]</scope>
    <source>
        <strain evidence="2 3">SVXNc</strain>
    </source>
</reference>
<name>A0ABY8CCW9_9ARCH</name>
<sequence>MKNSFNSLKTSIDTSSHTVSSVGNFKRLAVVGIIVLTPLAANFLLASWLLQIVGSIPGNEFFQITPYPVLNHLIKGSLIVVLGSVLIIGTGKLFSTRKGSMLESRMDLIFLQIPLISSVYTITKTAADTVFRKKDDFKHPVKIDFNGVQFTGFQTGNCSKDGRKVVFVPTAPNITSGFVVEVTEDQLVKTDETLEDALKRILSAGFSN</sequence>
<evidence type="ECO:0000313" key="2">
    <source>
        <dbReference type="EMBL" id="WEL19072.1"/>
    </source>
</evidence>
<feature type="transmembrane region" description="Helical" evidence="1">
    <location>
        <begin position="73"/>
        <end position="94"/>
    </location>
</feature>
<accession>A0ABY8CCW9</accession>
<keyword evidence="1" id="KW-0812">Transmembrane</keyword>
<keyword evidence="3" id="KW-1185">Reference proteome</keyword>
<dbReference type="PANTHER" id="PTHR31876">
    <property type="entry name" value="COV-LIKE PROTEIN 1"/>
    <property type="match status" value="1"/>
</dbReference>